<accession>A0A0D3JGH2</accession>
<keyword evidence="4 6" id="KW-1133">Transmembrane helix</keyword>
<proteinExistence type="inferred from homology"/>
<dbReference type="Pfam" id="PF01184">
    <property type="entry name" value="Gpr1_Fun34_YaaH"/>
    <property type="match status" value="2"/>
</dbReference>
<dbReference type="HOGENOM" id="CLU_051062_3_1_1"/>
<feature type="transmembrane region" description="Helical" evidence="6">
    <location>
        <begin position="95"/>
        <end position="111"/>
    </location>
</feature>
<evidence type="ECO:0000256" key="5">
    <source>
        <dbReference type="ARBA" id="ARBA00023136"/>
    </source>
</evidence>
<evidence type="ECO:0000256" key="3">
    <source>
        <dbReference type="ARBA" id="ARBA00022692"/>
    </source>
</evidence>
<evidence type="ECO:0000256" key="6">
    <source>
        <dbReference type="SAM" id="Phobius"/>
    </source>
</evidence>
<evidence type="ECO:0000256" key="1">
    <source>
        <dbReference type="ARBA" id="ARBA00004141"/>
    </source>
</evidence>
<evidence type="ECO:0000313" key="7">
    <source>
        <dbReference type="EnsemblProtists" id="EOD22607"/>
    </source>
</evidence>
<dbReference type="KEGG" id="ehx:EMIHUDRAFT_116652"/>
<feature type="transmembrane region" description="Helical" evidence="6">
    <location>
        <begin position="6"/>
        <end position="25"/>
    </location>
</feature>
<dbReference type="PROSITE" id="PS01114">
    <property type="entry name" value="GPR1_FUN34_YAAH"/>
    <property type="match status" value="1"/>
</dbReference>
<dbReference type="InterPro" id="IPR047622">
    <property type="entry name" value="GPR1_FUN34_YAAH"/>
</dbReference>
<dbReference type="PANTHER" id="PTHR30178">
    <property type="entry name" value="INNER MEMBRANE PROTEIN YAAH"/>
    <property type="match status" value="1"/>
</dbReference>
<dbReference type="EnsemblProtists" id="EOD22607">
    <property type="protein sequence ID" value="EOD22607"/>
    <property type="gene ID" value="EMIHUDRAFT_116652"/>
</dbReference>
<feature type="transmembrane region" description="Helical" evidence="6">
    <location>
        <begin position="65"/>
        <end position="88"/>
    </location>
</feature>
<dbReference type="OMA" id="WIEGPEP"/>
<dbReference type="GeneID" id="17268152"/>
<dbReference type="RefSeq" id="XP_005775036.1">
    <property type="nucleotide sequence ID" value="XM_005774979.1"/>
</dbReference>
<evidence type="ECO:0000313" key="8">
    <source>
        <dbReference type="Proteomes" id="UP000013827"/>
    </source>
</evidence>
<sequence>MASLGNPAPLGLLAFGTTTNLLMYVEMGWCEVSFEEQIFGVAFFYGGLAQLIVGIMELFKGNSFAFAAFGTYGAYWMAKVVTTGFWICTLHKNPCLVIVFGLLAVTFYLLALASAGVIAASTAGVFGFITGLSAWRAYTAFAELINEEYGGHILPGLKPLCGAPSKGKGGGMTTSSVSA</sequence>
<keyword evidence="3 6" id="KW-0812">Transmembrane</keyword>
<keyword evidence="5 6" id="KW-0472">Membrane</keyword>
<reference evidence="7" key="2">
    <citation type="submission" date="2024-10" db="UniProtKB">
        <authorList>
            <consortium name="EnsemblProtists"/>
        </authorList>
    </citation>
    <scope>IDENTIFICATION</scope>
</reference>
<comment type="subcellular location">
    <subcellularLocation>
        <location evidence="1">Membrane</location>
        <topology evidence="1">Multi-pass membrane protein</topology>
    </subcellularLocation>
</comment>
<dbReference type="GO" id="GO:0071422">
    <property type="term" value="P:succinate transmembrane transport"/>
    <property type="evidence" value="ECO:0007669"/>
    <property type="project" value="TreeGrafter"/>
</dbReference>
<dbReference type="NCBIfam" id="NF038013">
    <property type="entry name" value="AceTr_1"/>
    <property type="match status" value="1"/>
</dbReference>
<keyword evidence="8" id="KW-1185">Reference proteome</keyword>
<dbReference type="GO" id="GO:0015360">
    <property type="term" value="F:acetate:proton symporter activity"/>
    <property type="evidence" value="ECO:0007669"/>
    <property type="project" value="TreeGrafter"/>
</dbReference>
<evidence type="ECO:0000256" key="4">
    <source>
        <dbReference type="ARBA" id="ARBA00022989"/>
    </source>
</evidence>
<dbReference type="PANTHER" id="PTHR30178:SF3">
    <property type="entry name" value="SUCCINATE-ACETATE_PROTON SYMPORTER SATP"/>
    <property type="match status" value="1"/>
</dbReference>
<dbReference type="AlphaFoldDB" id="A0A0D3JGH2"/>
<dbReference type="GO" id="GO:0005886">
    <property type="term" value="C:plasma membrane"/>
    <property type="evidence" value="ECO:0007669"/>
    <property type="project" value="TreeGrafter"/>
</dbReference>
<dbReference type="PaxDb" id="2903-EOD22607"/>
<dbReference type="Proteomes" id="UP000013827">
    <property type="component" value="Unassembled WGS sequence"/>
</dbReference>
<comment type="similarity">
    <text evidence="2">Belongs to the acetate uptake transporter (AceTr) (TC 2.A.96) family.</text>
</comment>
<feature type="transmembrane region" description="Helical" evidence="6">
    <location>
        <begin position="37"/>
        <end position="59"/>
    </location>
</feature>
<evidence type="ECO:0000256" key="2">
    <source>
        <dbReference type="ARBA" id="ARBA00005587"/>
    </source>
</evidence>
<name>A0A0D3JGH2_EMIH1</name>
<reference evidence="8" key="1">
    <citation type="journal article" date="2013" name="Nature">
        <title>Pan genome of the phytoplankton Emiliania underpins its global distribution.</title>
        <authorList>
            <person name="Read B.A."/>
            <person name="Kegel J."/>
            <person name="Klute M.J."/>
            <person name="Kuo A."/>
            <person name="Lefebvre S.C."/>
            <person name="Maumus F."/>
            <person name="Mayer C."/>
            <person name="Miller J."/>
            <person name="Monier A."/>
            <person name="Salamov A."/>
            <person name="Young J."/>
            <person name="Aguilar M."/>
            <person name="Claverie J.M."/>
            <person name="Frickenhaus S."/>
            <person name="Gonzalez K."/>
            <person name="Herman E.K."/>
            <person name="Lin Y.C."/>
            <person name="Napier J."/>
            <person name="Ogata H."/>
            <person name="Sarno A.F."/>
            <person name="Shmutz J."/>
            <person name="Schroeder D."/>
            <person name="de Vargas C."/>
            <person name="Verret F."/>
            <person name="von Dassow P."/>
            <person name="Valentin K."/>
            <person name="Van de Peer Y."/>
            <person name="Wheeler G."/>
            <person name="Dacks J.B."/>
            <person name="Delwiche C.F."/>
            <person name="Dyhrman S.T."/>
            <person name="Glockner G."/>
            <person name="John U."/>
            <person name="Richards T."/>
            <person name="Worden A.Z."/>
            <person name="Zhang X."/>
            <person name="Grigoriev I.V."/>
            <person name="Allen A.E."/>
            <person name="Bidle K."/>
            <person name="Borodovsky M."/>
            <person name="Bowler C."/>
            <person name="Brownlee C."/>
            <person name="Cock J.M."/>
            <person name="Elias M."/>
            <person name="Gladyshev V.N."/>
            <person name="Groth M."/>
            <person name="Guda C."/>
            <person name="Hadaegh A."/>
            <person name="Iglesias-Rodriguez M.D."/>
            <person name="Jenkins J."/>
            <person name="Jones B.M."/>
            <person name="Lawson T."/>
            <person name="Leese F."/>
            <person name="Lindquist E."/>
            <person name="Lobanov A."/>
            <person name="Lomsadze A."/>
            <person name="Malik S.B."/>
            <person name="Marsh M.E."/>
            <person name="Mackinder L."/>
            <person name="Mock T."/>
            <person name="Mueller-Roeber B."/>
            <person name="Pagarete A."/>
            <person name="Parker M."/>
            <person name="Probert I."/>
            <person name="Quesneville H."/>
            <person name="Raines C."/>
            <person name="Rensing S.A."/>
            <person name="Riano-Pachon D.M."/>
            <person name="Richier S."/>
            <person name="Rokitta S."/>
            <person name="Shiraiwa Y."/>
            <person name="Soanes D.M."/>
            <person name="van der Giezen M."/>
            <person name="Wahlund T.M."/>
            <person name="Williams B."/>
            <person name="Wilson W."/>
            <person name="Wolfe G."/>
            <person name="Wurch L.L."/>
        </authorList>
    </citation>
    <scope>NUCLEOTIDE SEQUENCE</scope>
</reference>
<organism evidence="7 8">
    <name type="scientific">Emiliania huxleyi (strain CCMP1516)</name>
    <dbReference type="NCBI Taxonomy" id="280463"/>
    <lineage>
        <taxon>Eukaryota</taxon>
        <taxon>Haptista</taxon>
        <taxon>Haptophyta</taxon>
        <taxon>Prymnesiophyceae</taxon>
        <taxon>Isochrysidales</taxon>
        <taxon>Noelaerhabdaceae</taxon>
        <taxon>Emiliania</taxon>
    </lineage>
</organism>
<dbReference type="InterPro" id="IPR047623">
    <property type="entry name" value="SatP"/>
</dbReference>
<protein>
    <submittedName>
        <fullName evidence="7">Uncharacterized protein</fullName>
    </submittedName>
</protein>
<dbReference type="InterPro" id="IPR000791">
    <property type="entry name" value="Gpr1/Fun34/SatP-like"/>
</dbReference>